<sequence length="667" mass="74942">PFTDVFCYFCDDLGGLKQVACHLAAWLEHGDLSTLPTSTHPRVVVVTEKIPLGAESENEARKTLLWLLREETTKDLSEQFSAIDVIALFPSGTISVEARHRLLKERLMSSSDQVRQHREDKRSLFSTTHFVAFLKSTYDHFSNCVDKPFDFIQASREYNPVALDLEEHLFNFIKKIKAPDELTEFAVPIIASSLLLDNYPPNAHLFPPGKVFEVLYKAAFYKSKDRVIAFKDSEDVVSSTCLCCLRRRPQYGLPCGHTICENCVLVFGECCVDDPWIFKIRHCLLCGVNMPEELTVKVHPPTAGVGVLCIDGGGARGVVPLKLMKRIQDRIGLSIPFQKFFKVAFGISLPVATVDEKPSCRIFTNYNGVGERIREQGWTRRSTVMGDHIRNVGTFQDAGPLENDPLISALSEVAAMFPLIEEPDFILSLGTGEPTSNNELSTDIPRGIWKNGAFPRLCRLFWEKMRDGKVRQAYHSHPRYHRLNVKFDGEEPQLDDIMSIPILESKAQGDGSISNAIDRVARCIIASLFYFELDSKPERSDGKYIGSGRILCSLRSHDPSFKQLIDQLSSISAQFYLDEHVIAAVKDSSCLDKDGNFRVRVELNTTDRFTISLQESSSETYNISGSPFSIGKLIQAQAFDASFGRSDHRKRKAGGDLENPNKRQRSI</sequence>
<dbReference type="EMBL" id="JAGMWT010000035">
    <property type="protein sequence ID" value="KAH7108826.1"/>
    <property type="molecule type" value="Genomic_DNA"/>
</dbReference>
<feature type="region of interest" description="Disordered" evidence="4">
    <location>
        <begin position="644"/>
        <end position="667"/>
    </location>
</feature>
<keyword evidence="6" id="KW-1185">Reference proteome</keyword>
<dbReference type="GO" id="GO:0008270">
    <property type="term" value="F:zinc ion binding"/>
    <property type="evidence" value="ECO:0007669"/>
    <property type="project" value="UniProtKB-KW"/>
</dbReference>
<reference evidence="5" key="1">
    <citation type="journal article" date="2021" name="Nat. Commun.">
        <title>Genetic determinants of endophytism in the Arabidopsis root mycobiome.</title>
        <authorList>
            <person name="Mesny F."/>
            <person name="Miyauchi S."/>
            <person name="Thiergart T."/>
            <person name="Pickel B."/>
            <person name="Atanasova L."/>
            <person name="Karlsson M."/>
            <person name="Huettel B."/>
            <person name="Barry K.W."/>
            <person name="Haridas S."/>
            <person name="Chen C."/>
            <person name="Bauer D."/>
            <person name="Andreopoulos W."/>
            <person name="Pangilinan J."/>
            <person name="LaButti K."/>
            <person name="Riley R."/>
            <person name="Lipzen A."/>
            <person name="Clum A."/>
            <person name="Drula E."/>
            <person name="Henrissat B."/>
            <person name="Kohler A."/>
            <person name="Grigoriev I.V."/>
            <person name="Martin F.M."/>
            <person name="Hacquard S."/>
        </authorList>
    </citation>
    <scope>NUCLEOTIDE SEQUENCE</scope>
    <source>
        <strain evidence="5">MPI-CAGE-CH-0243</strain>
    </source>
</reference>
<dbReference type="GO" id="GO:0047499">
    <property type="term" value="F:calcium-independent phospholipase A2 activity"/>
    <property type="evidence" value="ECO:0007669"/>
    <property type="project" value="TreeGrafter"/>
</dbReference>
<dbReference type="PANTHER" id="PTHR24185:SF8">
    <property type="entry name" value="PNPLA DOMAIN-CONTAINING PROTEIN"/>
    <property type="match status" value="1"/>
</dbReference>
<evidence type="ECO:0000313" key="5">
    <source>
        <dbReference type="EMBL" id="KAH7108826.1"/>
    </source>
</evidence>
<dbReference type="PROSITE" id="PS00518">
    <property type="entry name" value="ZF_RING_1"/>
    <property type="match status" value="1"/>
</dbReference>
<dbReference type="Gene3D" id="3.40.1090.10">
    <property type="entry name" value="Cytosolic phospholipase A2 catalytic domain"/>
    <property type="match status" value="2"/>
</dbReference>
<dbReference type="GO" id="GO:0016020">
    <property type="term" value="C:membrane"/>
    <property type="evidence" value="ECO:0007669"/>
    <property type="project" value="TreeGrafter"/>
</dbReference>
<evidence type="ECO:0000256" key="4">
    <source>
        <dbReference type="SAM" id="MobiDB-lite"/>
    </source>
</evidence>
<feature type="non-terminal residue" evidence="5">
    <location>
        <position position="667"/>
    </location>
</feature>
<comment type="caution">
    <text evidence="5">The sequence shown here is derived from an EMBL/GenBank/DDBJ whole genome shotgun (WGS) entry which is preliminary data.</text>
</comment>
<accession>A0A9P9I5T7</accession>
<dbReference type="Proteomes" id="UP000700596">
    <property type="component" value="Unassembled WGS sequence"/>
</dbReference>
<dbReference type="InterPro" id="IPR017907">
    <property type="entry name" value="Znf_RING_CS"/>
</dbReference>
<gene>
    <name evidence="5" type="ORF">B0J11DRAFT_602004</name>
</gene>
<dbReference type="PANTHER" id="PTHR24185">
    <property type="entry name" value="CALCIUM-INDEPENDENT PHOSPHOLIPASE A2-GAMMA"/>
    <property type="match status" value="1"/>
</dbReference>
<proteinExistence type="predicted"/>
<protein>
    <submittedName>
        <fullName evidence="5">Phospholipase</fullName>
    </submittedName>
</protein>
<organism evidence="5 6">
    <name type="scientific">Dendryphion nanum</name>
    <dbReference type="NCBI Taxonomy" id="256645"/>
    <lineage>
        <taxon>Eukaryota</taxon>
        <taxon>Fungi</taxon>
        <taxon>Dikarya</taxon>
        <taxon>Ascomycota</taxon>
        <taxon>Pezizomycotina</taxon>
        <taxon>Dothideomycetes</taxon>
        <taxon>Pleosporomycetidae</taxon>
        <taxon>Pleosporales</taxon>
        <taxon>Torulaceae</taxon>
        <taxon>Dendryphion</taxon>
    </lineage>
</organism>
<keyword evidence="3" id="KW-0862">Zinc</keyword>
<feature type="non-terminal residue" evidence="5">
    <location>
        <position position="1"/>
    </location>
</feature>
<keyword evidence="2" id="KW-0863">Zinc-finger</keyword>
<name>A0A9P9I5T7_9PLEO</name>
<evidence type="ECO:0000256" key="2">
    <source>
        <dbReference type="ARBA" id="ARBA00022771"/>
    </source>
</evidence>
<dbReference type="AlphaFoldDB" id="A0A9P9I5T7"/>
<dbReference type="OrthoDB" id="194358at2759"/>
<keyword evidence="1" id="KW-0479">Metal-binding</keyword>
<dbReference type="GO" id="GO:0019369">
    <property type="term" value="P:arachidonate metabolic process"/>
    <property type="evidence" value="ECO:0007669"/>
    <property type="project" value="TreeGrafter"/>
</dbReference>
<evidence type="ECO:0000313" key="6">
    <source>
        <dbReference type="Proteomes" id="UP000700596"/>
    </source>
</evidence>
<evidence type="ECO:0000256" key="3">
    <source>
        <dbReference type="ARBA" id="ARBA00022833"/>
    </source>
</evidence>
<evidence type="ECO:0000256" key="1">
    <source>
        <dbReference type="ARBA" id="ARBA00022723"/>
    </source>
</evidence>